<feature type="domain" description="Phosphoribosyltransferase" evidence="1">
    <location>
        <begin position="11"/>
        <end position="156"/>
    </location>
</feature>
<dbReference type="InterPro" id="IPR029057">
    <property type="entry name" value="PRTase-like"/>
</dbReference>
<gene>
    <name evidence="2" type="ORF">BC659_2615</name>
</gene>
<dbReference type="RefSeq" id="WP_133475191.1">
    <property type="nucleotide sequence ID" value="NZ_SNWP01000012.1"/>
</dbReference>
<dbReference type="EMBL" id="SNWP01000012">
    <property type="protein sequence ID" value="TDO25693.1"/>
    <property type="molecule type" value="Genomic_DNA"/>
</dbReference>
<dbReference type="PANTHER" id="PTHR11608:SF0">
    <property type="entry name" value="BIFUNCTIONAL PROTEIN PYRR"/>
    <property type="match status" value="1"/>
</dbReference>
<dbReference type="OrthoDB" id="664757at2"/>
<evidence type="ECO:0000313" key="2">
    <source>
        <dbReference type="EMBL" id="TDO25693.1"/>
    </source>
</evidence>
<dbReference type="CDD" id="cd06223">
    <property type="entry name" value="PRTases_typeI"/>
    <property type="match status" value="1"/>
</dbReference>
<dbReference type="InterPro" id="IPR050137">
    <property type="entry name" value="PyrR_bifunctional"/>
</dbReference>
<dbReference type="AlphaFoldDB" id="A0A4R6IT69"/>
<reference evidence="2 3" key="1">
    <citation type="submission" date="2019-03" db="EMBL/GenBank/DDBJ databases">
        <title>Genomic Encyclopedia of Archaeal and Bacterial Type Strains, Phase II (KMG-II): from individual species to whole genera.</title>
        <authorList>
            <person name="Goeker M."/>
        </authorList>
    </citation>
    <scope>NUCLEOTIDE SEQUENCE [LARGE SCALE GENOMIC DNA]</scope>
    <source>
        <strain evidence="2 3">DSM 28323</strain>
    </source>
</reference>
<evidence type="ECO:0000259" key="1">
    <source>
        <dbReference type="Pfam" id="PF00156"/>
    </source>
</evidence>
<keyword evidence="2" id="KW-0328">Glycosyltransferase</keyword>
<dbReference type="Gene3D" id="3.40.50.2020">
    <property type="match status" value="1"/>
</dbReference>
<dbReference type="Proteomes" id="UP000295741">
    <property type="component" value="Unassembled WGS sequence"/>
</dbReference>
<dbReference type="InterPro" id="IPR000836">
    <property type="entry name" value="PRTase_dom"/>
</dbReference>
<keyword evidence="3" id="KW-1185">Reference proteome</keyword>
<protein>
    <submittedName>
        <fullName evidence="2">Pyrimidine operon attenuation protein/uracil phosphoribosyltransferase</fullName>
    </submittedName>
</protein>
<comment type="caution">
    <text evidence="2">The sequence shown here is derived from an EMBL/GenBank/DDBJ whole genome shotgun (WGS) entry which is preliminary data.</text>
</comment>
<keyword evidence="2" id="KW-0808">Transferase</keyword>
<dbReference type="PANTHER" id="PTHR11608">
    <property type="entry name" value="BIFUNCTIONAL PROTEIN PYRR"/>
    <property type="match status" value="1"/>
</dbReference>
<dbReference type="Pfam" id="PF00156">
    <property type="entry name" value="Pribosyltran"/>
    <property type="match status" value="1"/>
</dbReference>
<sequence length="166" mass="18251">MSERNYILDKAAAVRKMHRMALELAEQLNGDLTPVVVFGIRNSGSVIAAQIAGYLKQYVTNEIHTASLTLDKSRPVEVAMNTSVDLNGVHVVIADDVTNSGKTLLYALKPLLQFHPKTIQTLVLVERMHKLFPVKPDFVGLSVATTIQDHIQVEVKDGEVEGAYIS</sequence>
<organism evidence="2 3">
    <name type="scientific">Sediminibacterium goheungense</name>
    <dbReference type="NCBI Taxonomy" id="1086393"/>
    <lineage>
        <taxon>Bacteria</taxon>
        <taxon>Pseudomonadati</taxon>
        <taxon>Bacteroidota</taxon>
        <taxon>Chitinophagia</taxon>
        <taxon>Chitinophagales</taxon>
        <taxon>Chitinophagaceae</taxon>
        <taxon>Sediminibacterium</taxon>
    </lineage>
</organism>
<accession>A0A4R6IT69</accession>
<proteinExistence type="predicted"/>
<evidence type="ECO:0000313" key="3">
    <source>
        <dbReference type="Proteomes" id="UP000295741"/>
    </source>
</evidence>
<name>A0A4R6IT69_9BACT</name>
<dbReference type="SUPFAM" id="SSF53271">
    <property type="entry name" value="PRTase-like"/>
    <property type="match status" value="1"/>
</dbReference>
<dbReference type="GO" id="GO:0016757">
    <property type="term" value="F:glycosyltransferase activity"/>
    <property type="evidence" value="ECO:0007669"/>
    <property type="project" value="UniProtKB-KW"/>
</dbReference>